<dbReference type="CDD" id="cd02773">
    <property type="entry name" value="MopB_Res-Cmplx1_Nad11"/>
    <property type="match status" value="1"/>
</dbReference>
<evidence type="ECO:0000259" key="18">
    <source>
        <dbReference type="PROSITE" id="PS51839"/>
    </source>
</evidence>
<feature type="compositionally biased region" description="Polar residues" evidence="15">
    <location>
        <begin position="801"/>
        <end position="830"/>
    </location>
</feature>
<dbReference type="OrthoDB" id="10249365at2759"/>
<dbReference type="InterPro" id="IPR054351">
    <property type="entry name" value="NADH_UbQ_OxRdtase_ferredoxin"/>
</dbReference>
<dbReference type="Gene3D" id="3.30.200.210">
    <property type="match status" value="1"/>
</dbReference>
<dbReference type="EMBL" id="KZ454987">
    <property type="protein sequence ID" value="PKI85589.1"/>
    <property type="molecule type" value="Genomic_DNA"/>
</dbReference>
<evidence type="ECO:0000256" key="1">
    <source>
        <dbReference type="ARBA" id="ARBA00001966"/>
    </source>
</evidence>
<evidence type="ECO:0000256" key="8">
    <source>
        <dbReference type="ARBA" id="ARBA00023004"/>
    </source>
</evidence>
<keyword evidence="10" id="KW-0520">NAD</keyword>
<evidence type="ECO:0000256" key="13">
    <source>
        <dbReference type="ARBA" id="ARBA00034078"/>
    </source>
</evidence>
<evidence type="ECO:0000313" key="20">
    <source>
        <dbReference type="Proteomes" id="UP000232875"/>
    </source>
</evidence>
<dbReference type="Pfam" id="PF10588">
    <property type="entry name" value="NADH-G_4Fe-4S_3"/>
    <property type="match status" value="1"/>
</dbReference>
<dbReference type="Pfam" id="PF22151">
    <property type="entry name" value="Fer4_NDSU1"/>
    <property type="match status" value="1"/>
</dbReference>
<keyword evidence="4" id="KW-0004">4Fe-4S</keyword>
<dbReference type="InterPro" id="IPR006656">
    <property type="entry name" value="Mopterin_OxRdtase"/>
</dbReference>
<feature type="transmembrane region" description="Helical" evidence="16">
    <location>
        <begin position="1404"/>
        <end position="1424"/>
    </location>
</feature>
<dbReference type="FunFam" id="3.30.200.210:FF:000002">
    <property type="entry name" value="NADH-ubiquinone oxidoreductase 75 kDa subunit"/>
    <property type="match status" value="1"/>
</dbReference>
<feature type="region of interest" description="Disordered" evidence="15">
    <location>
        <begin position="801"/>
        <end position="838"/>
    </location>
</feature>
<feature type="region of interest" description="Disordered" evidence="15">
    <location>
        <begin position="857"/>
        <end position="881"/>
    </location>
</feature>
<evidence type="ECO:0000313" key="19">
    <source>
        <dbReference type="EMBL" id="PKI85589.1"/>
    </source>
</evidence>
<evidence type="ECO:0000256" key="11">
    <source>
        <dbReference type="ARBA" id="ARBA00023136"/>
    </source>
</evidence>
<evidence type="ECO:0000256" key="16">
    <source>
        <dbReference type="SAM" id="Phobius"/>
    </source>
</evidence>
<dbReference type="Gene3D" id="3.10.20.740">
    <property type="match status" value="1"/>
</dbReference>
<dbReference type="InterPro" id="IPR019574">
    <property type="entry name" value="NADH_UbQ_OxRdtase_Gsu_4Fe4S-bd"/>
</dbReference>
<keyword evidence="6" id="KW-0479">Metal-binding</keyword>
<evidence type="ECO:0000256" key="10">
    <source>
        <dbReference type="ARBA" id="ARBA00023027"/>
    </source>
</evidence>
<proteinExistence type="inferred from homology"/>
<comment type="cofactor">
    <cofactor evidence="13">
        <name>[2Fe-2S] cluster</name>
        <dbReference type="ChEBI" id="CHEBI:190135"/>
    </cofactor>
</comment>
<dbReference type="PROSITE" id="PS51669">
    <property type="entry name" value="4FE4S_MOW_BIS_MGD"/>
    <property type="match status" value="1"/>
</dbReference>
<evidence type="ECO:0000256" key="14">
    <source>
        <dbReference type="ARBA" id="ARBA00065822"/>
    </source>
</evidence>
<dbReference type="GO" id="GO:0051539">
    <property type="term" value="F:4 iron, 4 sulfur cluster binding"/>
    <property type="evidence" value="ECO:0007669"/>
    <property type="project" value="UniProtKB-KW"/>
</dbReference>
<dbReference type="Pfam" id="PF22117">
    <property type="entry name" value="Fer4_Nqo3"/>
    <property type="match status" value="1"/>
</dbReference>
<evidence type="ECO:0000256" key="15">
    <source>
        <dbReference type="SAM" id="MobiDB-lite"/>
    </source>
</evidence>
<dbReference type="SUPFAM" id="SSF53706">
    <property type="entry name" value="Formate dehydrogenase/DMSO reductase, domains 1-3"/>
    <property type="match status" value="1"/>
</dbReference>
<dbReference type="PANTHER" id="PTHR35872:SF2">
    <property type="entry name" value="INTEGRAL MEMBRANE PROTEIN (AFU_ORTHOLOGUE AFUA_5G07110)"/>
    <property type="match status" value="1"/>
</dbReference>
<dbReference type="SUPFAM" id="SSF54862">
    <property type="entry name" value="4Fe-4S ferredoxins"/>
    <property type="match status" value="1"/>
</dbReference>
<organism evidence="19 20">
    <name type="scientific">Malassezia vespertilionis</name>
    <dbReference type="NCBI Taxonomy" id="2020962"/>
    <lineage>
        <taxon>Eukaryota</taxon>
        <taxon>Fungi</taxon>
        <taxon>Dikarya</taxon>
        <taxon>Basidiomycota</taxon>
        <taxon>Ustilaginomycotina</taxon>
        <taxon>Malasseziomycetes</taxon>
        <taxon>Malasseziales</taxon>
        <taxon>Malasseziaceae</taxon>
        <taxon>Malassezia</taxon>
    </lineage>
</organism>
<dbReference type="GO" id="GO:0042773">
    <property type="term" value="P:ATP synthesis coupled electron transport"/>
    <property type="evidence" value="ECO:0007669"/>
    <property type="project" value="InterPro"/>
</dbReference>
<protein>
    <recommendedName>
        <fullName evidence="12">Complex I-75kD</fullName>
    </recommendedName>
</protein>
<dbReference type="FunFam" id="3.30.70.20:FF:000002">
    <property type="entry name" value="NADH-ubiquinone oxidoreductase 75 kDa subunit"/>
    <property type="match status" value="1"/>
</dbReference>
<keyword evidence="5" id="KW-0001">2Fe-2S</keyword>
<dbReference type="Pfam" id="PF11204">
    <property type="entry name" value="DUF2985"/>
    <property type="match status" value="1"/>
</dbReference>
<feature type="transmembrane region" description="Helical" evidence="16">
    <location>
        <begin position="1138"/>
        <end position="1163"/>
    </location>
</feature>
<dbReference type="NCBIfam" id="TIGR01973">
    <property type="entry name" value="NuoG"/>
    <property type="match status" value="1"/>
</dbReference>
<keyword evidence="20" id="KW-1185">Reference proteome</keyword>
<evidence type="ECO:0000256" key="12">
    <source>
        <dbReference type="ARBA" id="ARBA00031750"/>
    </source>
</evidence>
<evidence type="ECO:0000256" key="2">
    <source>
        <dbReference type="ARBA" id="ARBA00004370"/>
    </source>
</evidence>
<keyword evidence="11 16" id="KW-0472">Membrane</keyword>
<dbReference type="PROSITE" id="PS00643">
    <property type="entry name" value="COMPLEX1_75K_3"/>
    <property type="match status" value="1"/>
</dbReference>
<dbReference type="PROSITE" id="PS51839">
    <property type="entry name" value="4FE4S_HC3"/>
    <property type="match status" value="1"/>
</dbReference>
<comment type="cofactor">
    <cofactor evidence="1">
        <name>[4Fe-4S] cluster</name>
        <dbReference type="ChEBI" id="CHEBI:49883"/>
    </cofactor>
</comment>
<feature type="compositionally biased region" description="Polar residues" evidence="15">
    <location>
        <begin position="863"/>
        <end position="881"/>
    </location>
</feature>
<dbReference type="GO" id="GO:0051537">
    <property type="term" value="F:2 iron, 2 sulfur cluster binding"/>
    <property type="evidence" value="ECO:0007669"/>
    <property type="project" value="UniProtKB-KW"/>
</dbReference>
<dbReference type="InterPro" id="IPR006963">
    <property type="entry name" value="Mopterin_OxRdtase_4Fe-4S_dom"/>
</dbReference>
<keyword evidence="7" id="KW-1278">Translocase</keyword>
<dbReference type="GO" id="GO:0016651">
    <property type="term" value="F:oxidoreductase activity, acting on NAD(P)H"/>
    <property type="evidence" value="ECO:0007669"/>
    <property type="project" value="InterPro"/>
</dbReference>
<gene>
    <name evidence="19" type="ORF">MVES_000484</name>
</gene>
<keyword evidence="8" id="KW-0408">Iron</keyword>
<name>A0A2N1JGC2_9BASI</name>
<dbReference type="GO" id="GO:0008137">
    <property type="term" value="F:NADH dehydrogenase (ubiquinone) activity"/>
    <property type="evidence" value="ECO:0007669"/>
    <property type="project" value="InterPro"/>
</dbReference>
<dbReference type="Proteomes" id="UP000232875">
    <property type="component" value="Unassembled WGS sequence"/>
</dbReference>
<evidence type="ECO:0000259" key="17">
    <source>
        <dbReference type="PROSITE" id="PS51669"/>
    </source>
</evidence>
<comment type="subcellular location">
    <subcellularLocation>
        <location evidence="2">Membrane</location>
    </subcellularLocation>
</comment>
<feature type="domain" description="4Fe-4S His(Cys)3-ligated-type" evidence="18">
    <location>
        <begin position="57"/>
        <end position="96"/>
    </location>
</feature>
<comment type="subunit">
    <text evidence="14">Complex I is composed of about 45 different subunits.</text>
</comment>
<dbReference type="InterPro" id="IPR015405">
    <property type="entry name" value="NDUFS1-like_C"/>
</dbReference>
<dbReference type="PROSITE" id="PS00642">
    <property type="entry name" value="COMPLEX1_75K_2"/>
    <property type="match status" value="1"/>
</dbReference>
<keyword evidence="16" id="KW-0812">Transmembrane</keyword>
<evidence type="ECO:0000256" key="7">
    <source>
        <dbReference type="ARBA" id="ARBA00022967"/>
    </source>
</evidence>
<dbReference type="Gene3D" id="3.40.50.740">
    <property type="match status" value="1"/>
</dbReference>
<evidence type="ECO:0000256" key="9">
    <source>
        <dbReference type="ARBA" id="ARBA00023014"/>
    </source>
</evidence>
<dbReference type="STRING" id="2020962.A0A2N1JGC2"/>
<sequence length="1476" mass="164135">MDLPFFKLVKKPVLKSRLNVAGNCRMCLVESKGAPKPLASCAFPAMPGQQIFTDSPVVAKAREGVMEFLLMNHPLDCPICDWGGECDLQDQSMRYGSDRSRFHEIGGKRAVEDKYFGPLVKTVMTRCIQCTRCVRYANEVAGEDDLGTTGRGNQLQIGMYIERMMTSEMSGNVIDLCPVGALTARPYEFRARPWELKKVESVDVLDAVGCNIRVDARDLQVMRVLPRTNDDVNEEWINDRTRFAIDGLKYQRLTTPLIRQGDRFVAASWPEALETIANGLTSSGAQGDEIQGVSGALCDAESMVALKDMINRLGSENVITDEPRGESAPVHGVDIRSNYTFNSRIVGLEEADYVILIGTNPRHEASIINARIRKSYLQHNLDIAVIGEPVDLTYDYDHLGTDAKAVADLAAGKGSGAERLKRASKPLVIVGSGVADHPDGAAILKNVAKLVVDNQDKMLTSEWNGFNFLQRSAARAAARDIGYTGSPATEGLKPKFMYLLNADDITAQKIPQNAFVVYQGHHGDVGAQFADVCLPGMTYTEKATSYVNTEGRAQITRPAVSGAGASREDWRILRALSEVIGVPLPYDSVLGVRDRMFEIAPSLVRYDHVELTSAEVAMLGLQQMAAASDNALGTPLRNPIENFYQTDPISRASPTMANATWLLHGLDAFVSFVLPSIASAVGGILDAYTEDLETPPDLRSGSRFNLGRRFFSRSGRSESDEFAVAGPMDTSSDVLQRRDRDEAALLPAPVFQGVNTYAGPSILHRPFEVADFTAIEPHEHPLQPVPPVLFVEHTSSSPILGKRMSSSTFTQGLSPKEMPQQNSGLRSRGSSVDRRDIPGSFLSQFKDAASSMKPKLASMWSGGANTDQNEAQTPEAGTTIDESNTREGFSIMHPSTWLSSAEEEAKREGMRHMHSDQMVDYLDVLDPAVTVFNALQDYGNSVMIPHIPWIYNRRPTLHIDRVVSSNYAPEVSPTETSPLGFPGQNPYATLGAEEQSNDWNSDNLHRTQRESSIHSSNADMQDGLRHAEIVNKYRRASLLGDISITDSTMDRMMGEPLHHQQTLDSTGFSTDKPLIESEAQMEEDLEDFMDPHTDKWWDMDEEERKELEHHIRYLLTNKSKTKRALKGFLNFIRTPMGFILTTYGLLITGWGMLIFLLVLRWVVLGDEAHQRYWIEICDQVLCALFAAVGLGFAPFRAVDTYRMAYIAHYHFVTYKRRKLLNLPKLENENELPRYSDSRIQKLLHGSPDADEAPEGDNRKELRDPSKYLQAIGVKHAQGGYAPEVYGVENLFGPIPGQPGAVRTAPEALQKQRLQRAPSIKSMVSKDTGEVSMLSPTEQAMLQHQQRMFHASHTFYRYCETSTHWPFPLRIMMAIVILLDSHSILQATLGGVTWGIPYHHRPTALTATIISCSLSCNAIAGILIWQGGKRTRKTEVVKRRVKLALEELAIERMERKRRKAAELKALQHQYSKYIVRA</sequence>
<reference evidence="19 20" key="1">
    <citation type="submission" date="2017-10" db="EMBL/GenBank/DDBJ databases">
        <title>A novel species of cold-tolerant Malassezia isolated from bats.</title>
        <authorList>
            <person name="Lorch J.M."/>
            <person name="Palmer J.M."/>
            <person name="Vanderwolf K.J."/>
            <person name="Schmidt K.Z."/>
            <person name="Verant M.L."/>
            <person name="Weller T.J."/>
            <person name="Blehert D.S."/>
        </authorList>
    </citation>
    <scope>NUCLEOTIDE SEQUENCE [LARGE SCALE GENOMIC DNA]</scope>
    <source>
        <strain evidence="19 20">NWHC:44797-103</strain>
    </source>
</reference>
<dbReference type="Pfam" id="PF09326">
    <property type="entry name" value="NADH_dhqG_C"/>
    <property type="match status" value="1"/>
</dbReference>
<keyword evidence="9" id="KW-0411">Iron-sulfur</keyword>
<dbReference type="SMART" id="SM00929">
    <property type="entry name" value="NADH-G_4Fe-4S_3"/>
    <property type="match status" value="1"/>
</dbReference>
<dbReference type="GO" id="GO:0016020">
    <property type="term" value="C:membrane"/>
    <property type="evidence" value="ECO:0007669"/>
    <property type="project" value="UniProtKB-SubCell"/>
</dbReference>
<dbReference type="InterPro" id="IPR021369">
    <property type="entry name" value="DUF2985"/>
</dbReference>
<comment type="similarity">
    <text evidence="3">Belongs to the complex I 75 kDa subunit family.</text>
</comment>
<feature type="domain" description="4Fe-4S Mo/W bis-MGD-type" evidence="17">
    <location>
        <begin position="196"/>
        <end position="252"/>
    </location>
</feature>
<evidence type="ECO:0000256" key="4">
    <source>
        <dbReference type="ARBA" id="ARBA00022485"/>
    </source>
</evidence>
<dbReference type="PANTHER" id="PTHR35872">
    <property type="entry name" value="INTEGRAL MEMBRANE PROTEIN (AFU_ORTHOLOGUE AFUA_5G07110)"/>
    <property type="match status" value="1"/>
</dbReference>
<dbReference type="FunFam" id="3.10.20.740:FF:000004">
    <property type="entry name" value="NADH-quinone oxidoreductase"/>
    <property type="match status" value="1"/>
</dbReference>
<dbReference type="InterPro" id="IPR000283">
    <property type="entry name" value="NADH_UbQ_OxRdtase_75kDa_su_CS"/>
</dbReference>
<evidence type="ECO:0000256" key="3">
    <source>
        <dbReference type="ARBA" id="ARBA00005404"/>
    </source>
</evidence>
<dbReference type="Gene3D" id="3.30.70.20">
    <property type="match status" value="1"/>
</dbReference>
<evidence type="ECO:0000256" key="5">
    <source>
        <dbReference type="ARBA" id="ARBA00022714"/>
    </source>
</evidence>
<keyword evidence="16" id="KW-1133">Transmembrane helix</keyword>
<dbReference type="FunFam" id="3.40.50.740:FF:000016">
    <property type="entry name" value="NADH dehydrogenase (Quinone), G subunit"/>
    <property type="match status" value="1"/>
</dbReference>
<evidence type="ECO:0000256" key="6">
    <source>
        <dbReference type="ARBA" id="ARBA00022723"/>
    </source>
</evidence>
<accession>A0A2N1JGC2</accession>
<dbReference type="GO" id="GO:0046872">
    <property type="term" value="F:metal ion binding"/>
    <property type="evidence" value="ECO:0007669"/>
    <property type="project" value="UniProtKB-KW"/>
</dbReference>
<dbReference type="Pfam" id="PF00384">
    <property type="entry name" value="Molybdopterin"/>
    <property type="match status" value="1"/>
</dbReference>
<dbReference type="InterPro" id="IPR010228">
    <property type="entry name" value="NADH_UbQ_OxRdtase_Gsu"/>
</dbReference>